<dbReference type="EMBL" id="HBUE01278975">
    <property type="protein sequence ID" value="CAG6568027.1"/>
    <property type="molecule type" value="Transcribed_RNA"/>
</dbReference>
<dbReference type="EMBL" id="HBUE01278973">
    <property type="protein sequence ID" value="CAG6568022.1"/>
    <property type="molecule type" value="Transcribed_RNA"/>
</dbReference>
<accession>A0A8D8NJX7</accession>
<evidence type="ECO:0000256" key="1">
    <source>
        <dbReference type="SAM" id="MobiDB-lite"/>
    </source>
</evidence>
<feature type="region of interest" description="Disordered" evidence="1">
    <location>
        <begin position="88"/>
        <end position="107"/>
    </location>
</feature>
<name>A0A8D8NJX7_CULPI</name>
<dbReference type="EMBL" id="HBUE01278974">
    <property type="protein sequence ID" value="CAG6568024.1"/>
    <property type="molecule type" value="Transcribed_RNA"/>
</dbReference>
<dbReference type="AlphaFoldDB" id="A0A8D8NJX7"/>
<dbReference type="EMBL" id="HBUE01047403">
    <property type="protein sequence ID" value="CAG6463138.1"/>
    <property type="molecule type" value="Transcribed_RNA"/>
</dbReference>
<dbReference type="EMBL" id="HBUE01047402">
    <property type="protein sequence ID" value="CAG6463137.1"/>
    <property type="molecule type" value="Transcribed_RNA"/>
</dbReference>
<proteinExistence type="predicted"/>
<protein>
    <submittedName>
        <fullName evidence="2">(northern house mosquito) hypothetical protein</fullName>
    </submittedName>
</protein>
<feature type="compositionally biased region" description="Low complexity" evidence="1">
    <location>
        <begin position="95"/>
        <end position="107"/>
    </location>
</feature>
<feature type="region of interest" description="Disordered" evidence="1">
    <location>
        <begin position="1"/>
        <end position="34"/>
    </location>
</feature>
<feature type="compositionally biased region" description="Polar residues" evidence="1">
    <location>
        <begin position="9"/>
        <end position="19"/>
    </location>
</feature>
<dbReference type="EMBL" id="HBUE01173505">
    <property type="protein sequence ID" value="CAG6516528.1"/>
    <property type="molecule type" value="Transcribed_RNA"/>
</dbReference>
<dbReference type="EMBL" id="HBUE01173503">
    <property type="protein sequence ID" value="CAG6516523.1"/>
    <property type="molecule type" value="Transcribed_RNA"/>
</dbReference>
<reference evidence="2" key="1">
    <citation type="submission" date="2021-05" db="EMBL/GenBank/DDBJ databases">
        <authorList>
            <person name="Alioto T."/>
            <person name="Alioto T."/>
            <person name="Gomez Garrido J."/>
        </authorList>
    </citation>
    <scope>NUCLEOTIDE SEQUENCE</scope>
</reference>
<evidence type="ECO:0000313" key="2">
    <source>
        <dbReference type="EMBL" id="CAG6568027.1"/>
    </source>
</evidence>
<sequence>MHLYLQVPSKCSFSSSRDSNGVKHRSQRNSSGNHMSTKSFVLFWYTGPDTRRYSKSYRSVRRSWKSGLRMQSSTSRKSCCFAEFGALYPSGCGGTSSSDSGSGKALT</sequence>
<dbReference type="EMBL" id="HBUE01173504">
    <property type="protein sequence ID" value="CAG6516525.1"/>
    <property type="molecule type" value="Transcribed_RNA"/>
</dbReference>
<organism evidence="2">
    <name type="scientific">Culex pipiens</name>
    <name type="common">House mosquito</name>
    <dbReference type="NCBI Taxonomy" id="7175"/>
    <lineage>
        <taxon>Eukaryota</taxon>
        <taxon>Metazoa</taxon>
        <taxon>Ecdysozoa</taxon>
        <taxon>Arthropoda</taxon>
        <taxon>Hexapoda</taxon>
        <taxon>Insecta</taxon>
        <taxon>Pterygota</taxon>
        <taxon>Neoptera</taxon>
        <taxon>Endopterygota</taxon>
        <taxon>Diptera</taxon>
        <taxon>Nematocera</taxon>
        <taxon>Culicoidea</taxon>
        <taxon>Culicidae</taxon>
        <taxon>Culicinae</taxon>
        <taxon>Culicini</taxon>
        <taxon>Culex</taxon>
        <taxon>Culex</taxon>
    </lineage>
</organism>